<organism evidence="2 3">
    <name type="scientific">Flavivirga aquatica</name>
    <dbReference type="NCBI Taxonomy" id="1849968"/>
    <lineage>
        <taxon>Bacteria</taxon>
        <taxon>Pseudomonadati</taxon>
        <taxon>Bacteroidota</taxon>
        <taxon>Flavobacteriia</taxon>
        <taxon>Flavobacteriales</taxon>
        <taxon>Flavobacteriaceae</taxon>
        <taxon>Flavivirga</taxon>
    </lineage>
</organism>
<dbReference type="Pfam" id="PF13585">
    <property type="entry name" value="CHU_C"/>
    <property type="match status" value="1"/>
</dbReference>
<evidence type="ECO:0000313" key="2">
    <source>
        <dbReference type="EMBL" id="OEK08333.1"/>
    </source>
</evidence>
<dbReference type="InterPro" id="IPR013783">
    <property type="entry name" value="Ig-like_fold"/>
</dbReference>
<comment type="caution">
    <text evidence="2">The sequence shown here is derived from an EMBL/GenBank/DDBJ whole genome shotgun (WGS) entry which is preliminary data.</text>
</comment>
<dbReference type="Proteomes" id="UP000095713">
    <property type="component" value="Unassembled WGS sequence"/>
</dbReference>
<dbReference type="RefSeq" id="WP_069829842.1">
    <property type="nucleotide sequence ID" value="NZ_MDJD01000034.1"/>
</dbReference>
<accession>A0A1E5TAC9</accession>
<protein>
    <recommendedName>
        <fullName evidence="4">Ig-like domain-containing protein</fullName>
    </recommendedName>
</protein>
<dbReference type="Gene3D" id="2.60.40.10">
    <property type="entry name" value="Immunoglobulins"/>
    <property type="match status" value="1"/>
</dbReference>
<gene>
    <name evidence="2" type="ORF">A8C32_02455</name>
</gene>
<proteinExistence type="predicted"/>
<evidence type="ECO:0000256" key="1">
    <source>
        <dbReference type="SAM" id="SignalP"/>
    </source>
</evidence>
<name>A0A1E5TAC9_9FLAO</name>
<sequence>MRKFTVICIAAFVFISLTGSMNAQIVIDRPVMETVNVCASEIFNSYKVEFGITPSDFNANNQFIIELSDASGSFATPTTIYTSKEGEFTEEDVVLYFSVPKTIGGVAYKIRVKSTSPAVFSQNSRAFSAYFKIHDEPFTINNFISTAVYCAGGSYVLTIDESGPDNNSPLDYPGLTYNWYREITLTTSDFISTGETLTVNEPGTYFVETNYGSCTSRSLSKSTRVTVSEATTATVSSINSSLGNPFCLGDGSTTLSTTAGDTYQWFKDGTPISGATNQTHVTNESGVYSVNINFGGCSASATIDLNSNEFTSSIDVDTSEPNIVEAGESLIATVITTANSPEYEWYLNGSIISGATNNSFEATEEGNYKAVVTQTVGCISSSEFIFEITEAIDPFPDVANIPNLISPNNDGVNDTWVIPKEYISGTNTEIMILTPQGEIVFQTNDYQNNWPEDLDFKEINPVYYYIIMPQDQKIKKGTITIIK</sequence>
<dbReference type="OrthoDB" id="678019at2"/>
<reference evidence="2 3" key="1">
    <citation type="submission" date="2016-05" db="EMBL/GenBank/DDBJ databases">
        <title>Draft Genome Sequence of Algibacter sp. Strain SK-16 Isolated from the Surface Water of Aburatsubo Inlet.</title>
        <authorList>
            <person name="Wong S.-K."/>
            <person name="Yoshizawa S."/>
            <person name="Nakajima Y."/>
            <person name="Ogura Y."/>
            <person name="Tetsuya H."/>
            <person name="Hamasaki K."/>
        </authorList>
    </citation>
    <scope>NUCLEOTIDE SEQUENCE [LARGE SCALE GENOMIC DNA]</scope>
    <source>
        <strain evidence="2 3">SK-16</strain>
    </source>
</reference>
<dbReference type="STRING" id="1849968.A8C32_02455"/>
<dbReference type="EMBL" id="MDJD01000034">
    <property type="protein sequence ID" value="OEK08333.1"/>
    <property type="molecule type" value="Genomic_DNA"/>
</dbReference>
<feature type="signal peptide" evidence="1">
    <location>
        <begin position="1"/>
        <end position="23"/>
    </location>
</feature>
<evidence type="ECO:0000313" key="3">
    <source>
        <dbReference type="Proteomes" id="UP000095713"/>
    </source>
</evidence>
<keyword evidence="1" id="KW-0732">Signal</keyword>
<keyword evidence="3" id="KW-1185">Reference proteome</keyword>
<dbReference type="AlphaFoldDB" id="A0A1E5TAC9"/>
<evidence type="ECO:0008006" key="4">
    <source>
        <dbReference type="Google" id="ProtNLM"/>
    </source>
</evidence>
<feature type="chain" id="PRO_5009186285" description="Ig-like domain-containing protein" evidence="1">
    <location>
        <begin position="24"/>
        <end position="483"/>
    </location>
</feature>